<dbReference type="AlphaFoldDB" id="A0A438D132"/>
<evidence type="ECO:0000313" key="1">
    <source>
        <dbReference type="EMBL" id="RVW29180.1"/>
    </source>
</evidence>
<dbReference type="EMBL" id="QGNW01000304">
    <property type="protein sequence ID" value="RVW77938.1"/>
    <property type="molecule type" value="Genomic_DNA"/>
</dbReference>
<name>A0A438D132_VITVI</name>
<accession>A0A438D132</accession>
<sequence length="45" mass="5472">MNQRLTEQCWAADMNHRPSFLEILKRLEKIKEILPPDHHWNIFTA</sequence>
<protein>
    <recommendedName>
        <fullName evidence="4">Serine-threonine/tyrosine-protein kinase catalytic domain-containing protein</fullName>
    </recommendedName>
</protein>
<evidence type="ECO:0008006" key="4">
    <source>
        <dbReference type="Google" id="ProtNLM"/>
    </source>
</evidence>
<reference evidence="1 3" key="1">
    <citation type="journal article" date="2018" name="PLoS Genet.">
        <title>Population sequencing reveals clonal diversity and ancestral inbreeding in the grapevine cultivar Chardonnay.</title>
        <authorList>
            <person name="Roach M.J."/>
            <person name="Johnson D.L."/>
            <person name="Bohlmann J."/>
            <person name="van Vuuren H.J."/>
            <person name="Jones S.J."/>
            <person name="Pretorius I.S."/>
            <person name="Schmidt S.A."/>
            <person name="Borneman A.R."/>
        </authorList>
    </citation>
    <scope>NUCLEOTIDE SEQUENCE [LARGE SCALE GENOMIC DNA]</scope>
    <source>
        <strain evidence="3">cv. Chardonnay</strain>
        <strain evidence="1">I10V1</strain>
        <tissue evidence="1">Leaf</tissue>
    </source>
</reference>
<dbReference type="EMBL" id="QGNW01001859">
    <property type="protein sequence ID" value="RVW29180.1"/>
    <property type="molecule type" value="Genomic_DNA"/>
</dbReference>
<evidence type="ECO:0000313" key="3">
    <source>
        <dbReference type="Proteomes" id="UP000288805"/>
    </source>
</evidence>
<evidence type="ECO:0000313" key="2">
    <source>
        <dbReference type="EMBL" id="RVW77938.1"/>
    </source>
</evidence>
<dbReference type="Proteomes" id="UP000288805">
    <property type="component" value="Unassembled WGS sequence"/>
</dbReference>
<proteinExistence type="predicted"/>
<organism evidence="1 3">
    <name type="scientific">Vitis vinifera</name>
    <name type="common">Grape</name>
    <dbReference type="NCBI Taxonomy" id="29760"/>
    <lineage>
        <taxon>Eukaryota</taxon>
        <taxon>Viridiplantae</taxon>
        <taxon>Streptophyta</taxon>
        <taxon>Embryophyta</taxon>
        <taxon>Tracheophyta</taxon>
        <taxon>Spermatophyta</taxon>
        <taxon>Magnoliopsida</taxon>
        <taxon>eudicotyledons</taxon>
        <taxon>Gunneridae</taxon>
        <taxon>Pentapetalae</taxon>
        <taxon>rosids</taxon>
        <taxon>Vitales</taxon>
        <taxon>Vitaceae</taxon>
        <taxon>Viteae</taxon>
        <taxon>Vitis</taxon>
    </lineage>
</organism>
<gene>
    <name evidence="2" type="ORF">CK203_048295</name>
    <name evidence="1" type="ORF">CK203_098502</name>
</gene>
<comment type="caution">
    <text evidence="1">The sequence shown here is derived from an EMBL/GenBank/DDBJ whole genome shotgun (WGS) entry which is preliminary data.</text>
</comment>